<sequence>MPDISFKLDPRIIIGPETVNRLGSVCAEYGNRVVLVTEQVLYENKIIDRVVQVLEDSQVETIVFDEIPPQATAEIAEQVAELARGGRCSAIIGLGGIKTQAIGRLASMLKEAGTYLFDLLDGETPTWKCLPYIAVPTSGRDPFLFSDRFIAVDPRDRSVTVVHTPSGLCVAAIIDSGVSELLSDKFAATVAFDGLCVAIESYCSTKSNFLSDAILEQAIASYGHILDSFSENRTFDLVGSSSHAGFLTALGSAVSAPGIGTALAYALNGRFPVAKSWCSTVLLPHIMERLVPARPEKLARIAELLGEPVQGVPTAEAATLAIDGIRRRMGILSVPARLKDFNLILDRLVPVAETARSLDFISYSPRPITSDEAYDILKQAF</sequence>
<dbReference type="EMBL" id="DSVL01000019">
    <property type="protein sequence ID" value="HFH28021.1"/>
    <property type="molecule type" value="Genomic_DNA"/>
</dbReference>
<gene>
    <name evidence="5" type="ORF">ENS59_00695</name>
</gene>
<accession>A0A7C3IFT9</accession>
<name>A0A7C3IFT9_9SPIR</name>
<organism evidence="5">
    <name type="scientific">Gracilinema caldarium</name>
    <dbReference type="NCBI Taxonomy" id="215591"/>
    <lineage>
        <taxon>Bacteria</taxon>
        <taxon>Pseudomonadati</taxon>
        <taxon>Spirochaetota</taxon>
        <taxon>Spirochaetia</taxon>
        <taxon>Spirochaetales</taxon>
        <taxon>Breznakiellaceae</taxon>
        <taxon>Gracilinema</taxon>
    </lineage>
</organism>
<evidence type="ECO:0000259" key="3">
    <source>
        <dbReference type="Pfam" id="PF00465"/>
    </source>
</evidence>
<dbReference type="CDD" id="cd14864">
    <property type="entry name" value="Fe-ADH-like"/>
    <property type="match status" value="1"/>
</dbReference>
<dbReference type="InterPro" id="IPR056798">
    <property type="entry name" value="ADH_Fe_C"/>
</dbReference>
<feature type="domain" description="Fe-containing alcohol dehydrogenase-like C-terminal" evidence="4">
    <location>
        <begin position="190"/>
        <end position="381"/>
    </location>
</feature>
<evidence type="ECO:0000259" key="4">
    <source>
        <dbReference type="Pfam" id="PF25137"/>
    </source>
</evidence>
<dbReference type="InterPro" id="IPR039697">
    <property type="entry name" value="Alcohol_dehydrogenase_Fe"/>
</dbReference>
<dbReference type="PANTHER" id="PTHR11496">
    <property type="entry name" value="ALCOHOL DEHYDROGENASE"/>
    <property type="match status" value="1"/>
</dbReference>
<dbReference type="Pfam" id="PF25137">
    <property type="entry name" value="ADH_Fe_C"/>
    <property type="match status" value="1"/>
</dbReference>
<dbReference type="Gene3D" id="1.20.1090.10">
    <property type="entry name" value="Dehydroquinate synthase-like - alpha domain"/>
    <property type="match status" value="1"/>
</dbReference>
<protein>
    <submittedName>
        <fullName evidence="5">Iron-containing alcohol dehydrogenase</fullName>
    </submittedName>
</protein>
<keyword evidence="2" id="KW-0560">Oxidoreductase</keyword>
<comment type="caution">
    <text evidence="5">The sequence shown here is derived from an EMBL/GenBank/DDBJ whole genome shotgun (WGS) entry which is preliminary data.</text>
</comment>
<reference evidence="5" key="1">
    <citation type="journal article" date="2020" name="mSystems">
        <title>Genome- and Community-Level Interaction Insights into Carbon Utilization and Element Cycling Functions of Hydrothermarchaeota in Hydrothermal Sediment.</title>
        <authorList>
            <person name="Zhou Z."/>
            <person name="Liu Y."/>
            <person name="Xu W."/>
            <person name="Pan J."/>
            <person name="Luo Z.H."/>
            <person name="Li M."/>
        </authorList>
    </citation>
    <scope>NUCLEOTIDE SEQUENCE [LARGE SCALE GENOMIC DNA]</scope>
    <source>
        <strain evidence="5">SpSt-503</strain>
    </source>
</reference>
<dbReference type="PANTHER" id="PTHR11496:SF102">
    <property type="entry name" value="ALCOHOL DEHYDROGENASE 4"/>
    <property type="match status" value="1"/>
</dbReference>
<evidence type="ECO:0000256" key="2">
    <source>
        <dbReference type="ARBA" id="ARBA00023002"/>
    </source>
</evidence>
<dbReference type="InterPro" id="IPR001670">
    <property type="entry name" value="ADH_Fe/GldA"/>
</dbReference>
<proteinExistence type="inferred from homology"/>
<evidence type="ECO:0000256" key="1">
    <source>
        <dbReference type="ARBA" id="ARBA00007358"/>
    </source>
</evidence>
<dbReference type="SUPFAM" id="SSF56796">
    <property type="entry name" value="Dehydroquinate synthase-like"/>
    <property type="match status" value="1"/>
</dbReference>
<dbReference type="GO" id="GO:0004022">
    <property type="term" value="F:alcohol dehydrogenase (NAD+) activity"/>
    <property type="evidence" value="ECO:0007669"/>
    <property type="project" value="TreeGrafter"/>
</dbReference>
<comment type="similarity">
    <text evidence="1">Belongs to the iron-containing alcohol dehydrogenase family.</text>
</comment>
<dbReference type="AlphaFoldDB" id="A0A7C3IFT9"/>
<dbReference type="GO" id="GO:0046872">
    <property type="term" value="F:metal ion binding"/>
    <property type="evidence" value="ECO:0007669"/>
    <property type="project" value="InterPro"/>
</dbReference>
<feature type="domain" description="Alcohol dehydrogenase iron-type/glycerol dehydrogenase GldA" evidence="3">
    <location>
        <begin position="10"/>
        <end position="175"/>
    </location>
</feature>
<evidence type="ECO:0000313" key="5">
    <source>
        <dbReference type="EMBL" id="HFH28021.1"/>
    </source>
</evidence>
<dbReference type="Gene3D" id="3.40.50.1970">
    <property type="match status" value="1"/>
</dbReference>
<dbReference type="Pfam" id="PF00465">
    <property type="entry name" value="Fe-ADH"/>
    <property type="match status" value="1"/>
</dbReference>